<reference evidence="7" key="1">
    <citation type="journal article" date="2014" name="Genome Announc.">
        <title>Draft Genome Sequences of Three Alkaliphilic Bacillus Strains, Bacillus wakoensis JCM 9140T, Bacillus akibai JCM 9157T, and Bacillus hemicellulosilyticus JCM 9152T.</title>
        <authorList>
            <person name="Yuki M."/>
            <person name="Oshima K."/>
            <person name="Suda W."/>
            <person name="Oshida Y."/>
            <person name="Kitamura K."/>
            <person name="Iida T."/>
            <person name="Hattori M."/>
            <person name="Ohkuma M."/>
        </authorList>
    </citation>
    <scope>NUCLEOTIDE SEQUENCE [LARGE SCALE GENOMIC DNA]</scope>
    <source>
        <strain evidence="7">JCM 9140</strain>
    </source>
</reference>
<comment type="subcellular location">
    <subcellularLocation>
        <location evidence="1">Cell envelope</location>
    </subcellularLocation>
</comment>
<keyword evidence="4" id="KW-1015">Disulfide bond</keyword>
<evidence type="ECO:0000313" key="7">
    <source>
        <dbReference type="EMBL" id="GAE25667.1"/>
    </source>
</evidence>
<dbReference type="PROSITE" id="PS00194">
    <property type="entry name" value="THIOREDOXIN_1"/>
    <property type="match status" value="1"/>
</dbReference>
<evidence type="ECO:0000256" key="3">
    <source>
        <dbReference type="ARBA" id="ARBA00022968"/>
    </source>
</evidence>
<dbReference type="GO" id="GO:0017004">
    <property type="term" value="P:cytochrome complex assembly"/>
    <property type="evidence" value="ECO:0007669"/>
    <property type="project" value="UniProtKB-KW"/>
</dbReference>
<dbReference type="STRING" id="1236970.JCM9140_1674"/>
<evidence type="ECO:0000256" key="2">
    <source>
        <dbReference type="ARBA" id="ARBA00022748"/>
    </source>
</evidence>
<accession>W4Q111</accession>
<keyword evidence="3" id="KW-0735">Signal-anchor</keyword>
<evidence type="ECO:0000256" key="1">
    <source>
        <dbReference type="ARBA" id="ARBA00004196"/>
    </source>
</evidence>
<dbReference type="InterPro" id="IPR013766">
    <property type="entry name" value="Thioredoxin_domain"/>
</dbReference>
<dbReference type="InterPro" id="IPR036249">
    <property type="entry name" value="Thioredoxin-like_sf"/>
</dbReference>
<sequence>MLKQKRLMMRTSILAIIAIALAYTLYSNFIADRSVAKAGDLSINFVLNDLEGERIELEDYKGKGVFLNFWGTYCPPCVKEMPIMEELYAEYKDQGVEIIAVNASEPKLTVERFVDRLGLTFPIVIDQGNNVIDAYGIRPLPTTILVDEHGVIVRVFTGGMTEQMIRDFMEEIKPGT</sequence>
<dbReference type="GO" id="GO:0030313">
    <property type="term" value="C:cell envelope"/>
    <property type="evidence" value="ECO:0007669"/>
    <property type="project" value="UniProtKB-SubCell"/>
</dbReference>
<dbReference type="PANTHER" id="PTHR42852">
    <property type="entry name" value="THIOL:DISULFIDE INTERCHANGE PROTEIN DSBE"/>
    <property type="match status" value="1"/>
</dbReference>
<dbReference type="InterPro" id="IPR000866">
    <property type="entry name" value="AhpC/TSA"/>
</dbReference>
<feature type="domain" description="Thioredoxin" evidence="6">
    <location>
        <begin position="36"/>
        <end position="174"/>
    </location>
</feature>
<dbReference type="NCBIfam" id="NF002854">
    <property type="entry name" value="PRK03147.1"/>
    <property type="match status" value="1"/>
</dbReference>
<dbReference type="CDD" id="cd02966">
    <property type="entry name" value="TlpA_like_family"/>
    <property type="match status" value="1"/>
</dbReference>
<keyword evidence="5" id="KW-0676">Redox-active center</keyword>
<dbReference type="AlphaFoldDB" id="W4Q111"/>
<dbReference type="InterPro" id="IPR050553">
    <property type="entry name" value="Thioredoxin_ResA/DsbE_sf"/>
</dbReference>
<name>W4Q111_9BACI</name>
<dbReference type="GO" id="GO:0016209">
    <property type="term" value="F:antioxidant activity"/>
    <property type="evidence" value="ECO:0007669"/>
    <property type="project" value="InterPro"/>
</dbReference>
<keyword evidence="8" id="KW-1185">Reference proteome</keyword>
<evidence type="ECO:0000256" key="5">
    <source>
        <dbReference type="ARBA" id="ARBA00023284"/>
    </source>
</evidence>
<dbReference type="InterPro" id="IPR017937">
    <property type="entry name" value="Thioredoxin_CS"/>
</dbReference>
<keyword evidence="2" id="KW-0201">Cytochrome c-type biogenesis</keyword>
<organism evidence="7 8">
    <name type="scientific">Halalkalibacter wakoensis JCM 9140</name>
    <dbReference type="NCBI Taxonomy" id="1236970"/>
    <lineage>
        <taxon>Bacteria</taxon>
        <taxon>Bacillati</taxon>
        <taxon>Bacillota</taxon>
        <taxon>Bacilli</taxon>
        <taxon>Bacillales</taxon>
        <taxon>Bacillaceae</taxon>
        <taxon>Halalkalibacter</taxon>
    </lineage>
</organism>
<dbReference type="Pfam" id="PF00578">
    <property type="entry name" value="AhpC-TSA"/>
    <property type="match status" value="1"/>
</dbReference>
<proteinExistence type="predicted"/>
<gene>
    <name evidence="7" type="ORF">JCM9140_1674</name>
</gene>
<dbReference type="Proteomes" id="UP000018890">
    <property type="component" value="Unassembled WGS sequence"/>
</dbReference>
<dbReference type="Gene3D" id="3.40.30.10">
    <property type="entry name" value="Glutaredoxin"/>
    <property type="match status" value="1"/>
</dbReference>
<dbReference type="GO" id="GO:0016491">
    <property type="term" value="F:oxidoreductase activity"/>
    <property type="evidence" value="ECO:0007669"/>
    <property type="project" value="InterPro"/>
</dbReference>
<evidence type="ECO:0000256" key="4">
    <source>
        <dbReference type="ARBA" id="ARBA00023157"/>
    </source>
</evidence>
<protein>
    <submittedName>
        <fullName evidence="7">Cytochrome c-type biogenesis protein ResA</fullName>
    </submittedName>
</protein>
<dbReference type="SUPFAM" id="SSF52833">
    <property type="entry name" value="Thioredoxin-like"/>
    <property type="match status" value="1"/>
</dbReference>
<keyword evidence="3" id="KW-0812">Transmembrane</keyword>
<dbReference type="PANTHER" id="PTHR42852:SF6">
    <property type="entry name" value="THIOL:DISULFIDE INTERCHANGE PROTEIN DSBE"/>
    <property type="match status" value="1"/>
</dbReference>
<dbReference type="EMBL" id="BAUT01000012">
    <property type="protein sequence ID" value="GAE25667.1"/>
    <property type="molecule type" value="Genomic_DNA"/>
</dbReference>
<evidence type="ECO:0000259" key="6">
    <source>
        <dbReference type="PROSITE" id="PS51352"/>
    </source>
</evidence>
<evidence type="ECO:0000313" key="8">
    <source>
        <dbReference type="Proteomes" id="UP000018890"/>
    </source>
</evidence>
<dbReference type="PROSITE" id="PS51352">
    <property type="entry name" value="THIOREDOXIN_2"/>
    <property type="match status" value="1"/>
</dbReference>
<comment type="caution">
    <text evidence="7">The sequence shown here is derived from an EMBL/GenBank/DDBJ whole genome shotgun (WGS) entry which is preliminary data.</text>
</comment>